<dbReference type="InterPro" id="IPR000315">
    <property type="entry name" value="Znf_B-box"/>
</dbReference>
<evidence type="ECO:0000313" key="5">
    <source>
        <dbReference type="Proteomes" id="UP000828390"/>
    </source>
</evidence>
<dbReference type="PROSITE" id="PS50119">
    <property type="entry name" value="ZF_BBOX"/>
    <property type="match status" value="2"/>
</dbReference>
<keyword evidence="2" id="KW-0175">Coiled coil</keyword>
<sequence length="310" mass="36165">MASNFESSIDKGSDLFFDFSCVTCQDNERIYTEADYYCEECSRFYCSKCVEHHNYIYKKHAILGKKSISQWPETNVRALEKCQKHKTEKLTVFCEDHSQMICQVCHVHNHQKCSKVLFIADKMKDLHQKGDFKQLSATVNTQHRQLIEKKDNLEENIKSFEKSYKKIIEEINALRKTINDSLDQLEKNTKTKLDSLLATMRTAIQTDIENCIASIKQFTCVKEDWLRREEKNQTLTLIKYIKCLDHSLKVEAALQDMTKISERELTFHPDTTIQQTLSALSGLGHIFYSCPIPILCLPIRFYDEFSNTIT</sequence>
<keyword evidence="5" id="KW-1185">Reference proteome</keyword>
<dbReference type="PANTHER" id="PTHR25462:SF296">
    <property type="entry name" value="MEIOTIC P26, ISOFORM F"/>
    <property type="match status" value="1"/>
</dbReference>
<evidence type="ECO:0000259" key="3">
    <source>
        <dbReference type="PROSITE" id="PS50119"/>
    </source>
</evidence>
<evidence type="ECO:0000256" key="1">
    <source>
        <dbReference type="PROSITE-ProRule" id="PRU00024"/>
    </source>
</evidence>
<dbReference type="Pfam" id="PF00643">
    <property type="entry name" value="zf-B_box"/>
    <property type="match status" value="1"/>
</dbReference>
<accession>A0A9D4HL95</accession>
<feature type="coiled-coil region" evidence="2">
    <location>
        <begin position="136"/>
        <end position="188"/>
    </location>
</feature>
<keyword evidence="1" id="KW-0479">Metal-binding</keyword>
<keyword evidence="1" id="KW-0862">Zinc</keyword>
<organism evidence="4 5">
    <name type="scientific">Dreissena polymorpha</name>
    <name type="common">Zebra mussel</name>
    <name type="synonym">Mytilus polymorpha</name>
    <dbReference type="NCBI Taxonomy" id="45954"/>
    <lineage>
        <taxon>Eukaryota</taxon>
        <taxon>Metazoa</taxon>
        <taxon>Spiralia</taxon>
        <taxon>Lophotrochozoa</taxon>
        <taxon>Mollusca</taxon>
        <taxon>Bivalvia</taxon>
        <taxon>Autobranchia</taxon>
        <taxon>Heteroconchia</taxon>
        <taxon>Euheterodonta</taxon>
        <taxon>Imparidentia</taxon>
        <taxon>Neoheterodontei</taxon>
        <taxon>Myida</taxon>
        <taxon>Dreissenoidea</taxon>
        <taxon>Dreissenidae</taxon>
        <taxon>Dreissena</taxon>
    </lineage>
</organism>
<gene>
    <name evidence="4" type="ORF">DPMN_063569</name>
</gene>
<dbReference type="Proteomes" id="UP000828390">
    <property type="component" value="Unassembled WGS sequence"/>
</dbReference>
<dbReference type="AlphaFoldDB" id="A0A9D4HL95"/>
<dbReference type="InterPro" id="IPR047153">
    <property type="entry name" value="TRIM45/56/19-like"/>
</dbReference>
<feature type="domain" description="B box-type" evidence="3">
    <location>
        <begin position="77"/>
        <end position="111"/>
    </location>
</feature>
<dbReference type="Gene3D" id="3.30.160.60">
    <property type="entry name" value="Classic Zinc Finger"/>
    <property type="match status" value="1"/>
</dbReference>
<dbReference type="SUPFAM" id="SSF57845">
    <property type="entry name" value="B-box zinc-binding domain"/>
    <property type="match status" value="1"/>
</dbReference>
<name>A0A9D4HL95_DREPO</name>
<proteinExistence type="predicted"/>
<dbReference type="EMBL" id="JAIWYP010000013">
    <property type="protein sequence ID" value="KAH3720666.1"/>
    <property type="molecule type" value="Genomic_DNA"/>
</dbReference>
<protein>
    <recommendedName>
        <fullName evidence="3">B box-type domain-containing protein</fullName>
    </recommendedName>
</protein>
<dbReference type="GO" id="GO:0008270">
    <property type="term" value="F:zinc ion binding"/>
    <property type="evidence" value="ECO:0007669"/>
    <property type="project" value="UniProtKB-KW"/>
</dbReference>
<dbReference type="PANTHER" id="PTHR25462">
    <property type="entry name" value="BONUS, ISOFORM C-RELATED"/>
    <property type="match status" value="1"/>
</dbReference>
<keyword evidence="1" id="KW-0863">Zinc-finger</keyword>
<evidence type="ECO:0000256" key="2">
    <source>
        <dbReference type="SAM" id="Coils"/>
    </source>
</evidence>
<reference evidence="4" key="1">
    <citation type="journal article" date="2019" name="bioRxiv">
        <title>The Genome of the Zebra Mussel, Dreissena polymorpha: A Resource for Invasive Species Research.</title>
        <authorList>
            <person name="McCartney M.A."/>
            <person name="Auch B."/>
            <person name="Kono T."/>
            <person name="Mallez S."/>
            <person name="Zhang Y."/>
            <person name="Obille A."/>
            <person name="Becker A."/>
            <person name="Abrahante J.E."/>
            <person name="Garbe J."/>
            <person name="Badalamenti J.P."/>
            <person name="Herman A."/>
            <person name="Mangelson H."/>
            <person name="Liachko I."/>
            <person name="Sullivan S."/>
            <person name="Sone E.D."/>
            <person name="Koren S."/>
            <person name="Silverstein K.A.T."/>
            <person name="Beckman K.B."/>
            <person name="Gohl D.M."/>
        </authorList>
    </citation>
    <scope>NUCLEOTIDE SEQUENCE</scope>
    <source>
        <strain evidence="4">Duluth1</strain>
        <tissue evidence="4">Whole animal</tissue>
    </source>
</reference>
<comment type="caution">
    <text evidence="4">The sequence shown here is derived from an EMBL/GenBank/DDBJ whole genome shotgun (WGS) entry which is preliminary data.</text>
</comment>
<evidence type="ECO:0000313" key="4">
    <source>
        <dbReference type="EMBL" id="KAH3720666.1"/>
    </source>
</evidence>
<reference evidence="4" key="2">
    <citation type="submission" date="2020-11" db="EMBL/GenBank/DDBJ databases">
        <authorList>
            <person name="McCartney M.A."/>
            <person name="Auch B."/>
            <person name="Kono T."/>
            <person name="Mallez S."/>
            <person name="Becker A."/>
            <person name="Gohl D.M."/>
            <person name="Silverstein K.A.T."/>
            <person name="Koren S."/>
            <person name="Bechman K.B."/>
            <person name="Herman A."/>
            <person name="Abrahante J.E."/>
            <person name="Garbe J."/>
        </authorList>
    </citation>
    <scope>NUCLEOTIDE SEQUENCE</scope>
    <source>
        <strain evidence="4">Duluth1</strain>
        <tissue evidence="4">Whole animal</tissue>
    </source>
</reference>
<feature type="domain" description="B box-type" evidence="3">
    <location>
        <begin position="19"/>
        <end position="65"/>
    </location>
</feature>